<dbReference type="AlphaFoldDB" id="A0A382CCM7"/>
<dbReference type="Pfam" id="PF20352">
    <property type="entry name" value="DUF6647"/>
    <property type="match status" value="1"/>
</dbReference>
<reference evidence="2" key="1">
    <citation type="submission" date="2018-05" db="EMBL/GenBank/DDBJ databases">
        <authorList>
            <person name="Lanie J.A."/>
            <person name="Ng W.-L."/>
            <person name="Kazmierczak K.M."/>
            <person name="Andrzejewski T.M."/>
            <person name="Davidsen T.M."/>
            <person name="Wayne K.J."/>
            <person name="Tettelin H."/>
            <person name="Glass J.I."/>
            <person name="Rusch D."/>
            <person name="Podicherti R."/>
            <person name="Tsui H.-C.T."/>
            <person name="Winkler M.E."/>
        </authorList>
    </citation>
    <scope>NUCLEOTIDE SEQUENCE</scope>
</reference>
<accession>A0A382CCM7</accession>
<sequence length="147" mass="17394">MLYISSVTGWPVPPPPNIQYINSSQQFFMIANECYKFPNTRVCKTPGSSTNIVALYNNITKTIMLNKDFWWSSTKDQSILLHELVHHMQYNSNYIKYKNMCRGTIEKEAYEIQSKWLAKYKRELFEVMNMNDLHYLMITSCVADYLH</sequence>
<protein>
    <recommendedName>
        <fullName evidence="1">DUF6647 domain-containing protein</fullName>
    </recommendedName>
</protein>
<dbReference type="EMBL" id="UINC01033719">
    <property type="protein sequence ID" value="SVB23431.1"/>
    <property type="molecule type" value="Genomic_DNA"/>
</dbReference>
<proteinExistence type="predicted"/>
<evidence type="ECO:0000313" key="2">
    <source>
        <dbReference type="EMBL" id="SVB23431.1"/>
    </source>
</evidence>
<name>A0A382CCM7_9ZZZZ</name>
<gene>
    <name evidence="2" type="ORF">METZ01_LOCUS176285</name>
</gene>
<evidence type="ECO:0000259" key="1">
    <source>
        <dbReference type="Pfam" id="PF20352"/>
    </source>
</evidence>
<organism evidence="2">
    <name type="scientific">marine metagenome</name>
    <dbReference type="NCBI Taxonomy" id="408172"/>
    <lineage>
        <taxon>unclassified sequences</taxon>
        <taxon>metagenomes</taxon>
        <taxon>ecological metagenomes</taxon>
    </lineage>
</organism>
<dbReference type="InterPro" id="IPR046589">
    <property type="entry name" value="DUF6647"/>
</dbReference>
<feature type="domain" description="DUF6647" evidence="1">
    <location>
        <begin position="53"/>
        <end position="141"/>
    </location>
</feature>